<dbReference type="PROSITE" id="PS50931">
    <property type="entry name" value="HTH_LYSR"/>
    <property type="match status" value="1"/>
</dbReference>
<protein>
    <submittedName>
        <fullName evidence="6">LysR family transcriptional regulator</fullName>
    </submittedName>
</protein>
<keyword evidence="3" id="KW-0238">DNA-binding</keyword>
<dbReference type="InterPro" id="IPR036390">
    <property type="entry name" value="WH_DNA-bd_sf"/>
</dbReference>
<dbReference type="Gene3D" id="3.40.190.290">
    <property type="match status" value="1"/>
</dbReference>
<evidence type="ECO:0000313" key="6">
    <source>
        <dbReference type="EMBL" id="MDF2096256.1"/>
    </source>
</evidence>
<dbReference type="CDD" id="cd08422">
    <property type="entry name" value="PBP2_CrgA_like"/>
    <property type="match status" value="1"/>
</dbReference>
<dbReference type="PANTHER" id="PTHR30537:SF5">
    <property type="entry name" value="HTH-TYPE TRANSCRIPTIONAL ACTIVATOR TTDR-RELATED"/>
    <property type="match status" value="1"/>
</dbReference>
<evidence type="ECO:0000256" key="2">
    <source>
        <dbReference type="ARBA" id="ARBA00023015"/>
    </source>
</evidence>
<evidence type="ECO:0000256" key="1">
    <source>
        <dbReference type="ARBA" id="ARBA00009437"/>
    </source>
</evidence>
<evidence type="ECO:0000259" key="5">
    <source>
        <dbReference type="PROSITE" id="PS50931"/>
    </source>
</evidence>
<dbReference type="InterPro" id="IPR036388">
    <property type="entry name" value="WH-like_DNA-bd_sf"/>
</dbReference>
<dbReference type="RefSeq" id="WP_275822492.1">
    <property type="nucleotide sequence ID" value="NZ_JARHUD010000005.1"/>
</dbReference>
<feature type="domain" description="HTH lysR-type" evidence="5">
    <location>
        <begin position="1"/>
        <end position="59"/>
    </location>
</feature>
<comment type="similarity">
    <text evidence="1">Belongs to the LysR transcriptional regulatory family.</text>
</comment>
<keyword evidence="7" id="KW-1185">Reference proteome</keyword>
<dbReference type="PANTHER" id="PTHR30537">
    <property type="entry name" value="HTH-TYPE TRANSCRIPTIONAL REGULATOR"/>
    <property type="match status" value="1"/>
</dbReference>
<keyword evidence="4" id="KW-0804">Transcription</keyword>
<name>A0ABT5YMR2_9PROT</name>
<reference evidence="6 7" key="1">
    <citation type="submission" date="2023-03" db="EMBL/GenBank/DDBJ databases">
        <title>Fodinicurvata sp. CAU 1616 isolated from sea sendiment.</title>
        <authorList>
            <person name="Kim W."/>
        </authorList>
    </citation>
    <scope>NUCLEOTIDE SEQUENCE [LARGE SCALE GENOMIC DNA]</scope>
    <source>
        <strain evidence="6 7">CAU 1616</strain>
    </source>
</reference>
<gene>
    <name evidence="6" type="ORF">P2G67_09740</name>
</gene>
<organism evidence="6 7">
    <name type="scientific">Aquibaculum arenosum</name>
    <dbReference type="NCBI Taxonomy" id="3032591"/>
    <lineage>
        <taxon>Bacteria</taxon>
        <taxon>Pseudomonadati</taxon>
        <taxon>Pseudomonadota</taxon>
        <taxon>Alphaproteobacteria</taxon>
        <taxon>Rhodospirillales</taxon>
        <taxon>Rhodovibrionaceae</taxon>
        <taxon>Aquibaculum</taxon>
    </lineage>
</organism>
<dbReference type="InterPro" id="IPR000847">
    <property type="entry name" value="LysR_HTH_N"/>
</dbReference>
<dbReference type="InterPro" id="IPR058163">
    <property type="entry name" value="LysR-type_TF_proteobact-type"/>
</dbReference>
<accession>A0ABT5YMR2</accession>
<evidence type="ECO:0000313" key="7">
    <source>
        <dbReference type="Proteomes" id="UP001215503"/>
    </source>
</evidence>
<dbReference type="EMBL" id="JARHUD010000005">
    <property type="protein sequence ID" value="MDF2096256.1"/>
    <property type="molecule type" value="Genomic_DNA"/>
</dbReference>
<dbReference type="Gene3D" id="1.10.10.10">
    <property type="entry name" value="Winged helix-like DNA-binding domain superfamily/Winged helix DNA-binding domain"/>
    <property type="match status" value="1"/>
</dbReference>
<evidence type="ECO:0000256" key="3">
    <source>
        <dbReference type="ARBA" id="ARBA00023125"/>
    </source>
</evidence>
<dbReference type="Pfam" id="PF00126">
    <property type="entry name" value="HTH_1"/>
    <property type="match status" value="1"/>
</dbReference>
<dbReference type="InterPro" id="IPR005119">
    <property type="entry name" value="LysR_subst-bd"/>
</dbReference>
<comment type="caution">
    <text evidence="6">The sequence shown here is derived from an EMBL/GenBank/DDBJ whole genome shotgun (WGS) entry which is preliminary data.</text>
</comment>
<proteinExistence type="inferred from homology"/>
<dbReference type="Proteomes" id="UP001215503">
    <property type="component" value="Unassembled WGS sequence"/>
</dbReference>
<dbReference type="Pfam" id="PF03466">
    <property type="entry name" value="LysR_substrate"/>
    <property type="match status" value="1"/>
</dbReference>
<evidence type="ECO:0000256" key="4">
    <source>
        <dbReference type="ARBA" id="ARBA00023163"/>
    </source>
</evidence>
<dbReference type="SUPFAM" id="SSF46785">
    <property type="entry name" value="Winged helix' DNA-binding domain"/>
    <property type="match status" value="1"/>
</dbReference>
<dbReference type="SUPFAM" id="SSF53850">
    <property type="entry name" value="Periplasmic binding protein-like II"/>
    <property type="match status" value="1"/>
</dbReference>
<keyword evidence="2" id="KW-0805">Transcription regulation</keyword>
<sequence>MDRLTSIEVFLRVAAQGSFAAAARDLGMSRAMVSKHVQALETRLGSRLLHRTTRKLSLTEAGRSYFEQAGTLLEALREAEETVSALQSAPRGILRINAPVSFGLLHLGSALESFMRRYPEISAEITLEDRQADLVKEGYDLAVRIGRLTDSSLIARRIAPCRMLLVAAPEYLERRGRPALLSDLAQHECLSYSYSASGDEWRFDGPDGPASVRIGGRLRANNGDLLRAACVAGQGIALVPSFIAGPDVVGGRLEPLLPDYRPALLGVHAVYPHARHLAPKVRAFIDFLVEYFGPEPAWDAGLEPLQEVGR</sequence>